<dbReference type="SUPFAM" id="SSF52172">
    <property type="entry name" value="CheY-like"/>
    <property type="match status" value="1"/>
</dbReference>
<accession>A0A430HJK4</accession>
<dbReference type="Gene3D" id="3.20.20.450">
    <property type="entry name" value="EAL domain"/>
    <property type="match status" value="1"/>
</dbReference>
<feature type="domain" description="Response regulatory" evidence="2">
    <location>
        <begin position="12"/>
        <end position="133"/>
    </location>
</feature>
<dbReference type="PANTHER" id="PTHR33121:SF79">
    <property type="entry name" value="CYCLIC DI-GMP PHOSPHODIESTERASE PDED-RELATED"/>
    <property type="match status" value="1"/>
</dbReference>
<keyword evidence="5" id="KW-1185">Reference proteome</keyword>
<dbReference type="OrthoDB" id="9813903at2"/>
<protein>
    <submittedName>
        <fullName evidence="4">EAL domain-containing protein</fullName>
    </submittedName>
</protein>
<evidence type="ECO:0000313" key="4">
    <source>
        <dbReference type="EMBL" id="RSZ57695.1"/>
    </source>
</evidence>
<dbReference type="SUPFAM" id="SSF141868">
    <property type="entry name" value="EAL domain-like"/>
    <property type="match status" value="1"/>
</dbReference>
<dbReference type="AlphaFoldDB" id="A0A430HJK4"/>
<feature type="modified residue" description="4-aspartylphosphate" evidence="1">
    <location>
        <position position="64"/>
    </location>
</feature>
<evidence type="ECO:0000259" key="2">
    <source>
        <dbReference type="PROSITE" id="PS50110"/>
    </source>
</evidence>
<dbReference type="PROSITE" id="PS50883">
    <property type="entry name" value="EAL"/>
    <property type="match status" value="1"/>
</dbReference>
<dbReference type="InterPro" id="IPR001789">
    <property type="entry name" value="Sig_transdc_resp-reg_receiver"/>
</dbReference>
<comment type="caution">
    <text evidence="4">The sequence shown here is derived from an EMBL/GenBank/DDBJ whole genome shotgun (WGS) entry which is preliminary data.</text>
</comment>
<dbReference type="Pfam" id="PF00563">
    <property type="entry name" value="EAL"/>
    <property type="match status" value="1"/>
</dbReference>
<dbReference type="InterPro" id="IPR050706">
    <property type="entry name" value="Cyclic-di-GMP_PDE-like"/>
</dbReference>
<name>A0A430HJK4_9BURK</name>
<evidence type="ECO:0000256" key="1">
    <source>
        <dbReference type="PROSITE-ProRule" id="PRU00169"/>
    </source>
</evidence>
<dbReference type="CDD" id="cd01948">
    <property type="entry name" value="EAL"/>
    <property type="match status" value="1"/>
</dbReference>
<dbReference type="PANTHER" id="PTHR33121">
    <property type="entry name" value="CYCLIC DI-GMP PHOSPHODIESTERASE PDEF"/>
    <property type="match status" value="1"/>
</dbReference>
<dbReference type="RefSeq" id="WP_126075504.1">
    <property type="nucleotide sequence ID" value="NZ_CP051166.1"/>
</dbReference>
<dbReference type="PROSITE" id="PS50110">
    <property type="entry name" value="RESPONSE_REGULATORY"/>
    <property type="match status" value="1"/>
</dbReference>
<dbReference type="InterPro" id="IPR011006">
    <property type="entry name" value="CheY-like_superfamily"/>
</dbReference>
<evidence type="ECO:0000259" key="3">
    <source>
        <dbReference type="PROSITE" id="PS50883"/>
    </source>
</evidence>
<dbReference type="InterPro" id="IPR035919">
    <property type="entry name" value="EAL_sf"/>
</dbReference>
<dbReference type="InterPro" id="IPR001633">
    <property type="entry name" value="EAL_dom"/>
</dbReference>
<dbReference type="Pfam" id="PF00072">
    <property type="entry name" value="Response_reg"/>
    <property type="match status" value="1"/>
</dbReference>
<gene>
    <name evidence="4" type="ORF">EJB06_18615</name>
</gene>
<dbReference type="GO" id="GO:0000160">
    <property type="term" value="P:phosphorelay signal transduction system"/>
    <property type="evidence" value="ECO:0007669"/>
    <property type="project" value="InterPro"/>
</dbReference>
<dbReference type="EMBL" id="RXLQ01000009">
    <property type="protein sequence ID" value="RSZ57695.1"/>
    <property type="molecule type" value="Genomic_DNA"/>
</dbReference>
<organism evidence="4 5">
    <name type="scientific">Massilia atriviolacea</name>
    <dbReference type="NCBI Taxonomy" id="2495579"/>
    <lineage>
        <taxon>Bacteria</taxon>
        <taxon>Pseudomonadati</taxon>
        <taxon>Pseudomonadota</taxon>
        <taxon>Betaproteobacteria</taxon>
        <taxon>Burkholderiales</taxon>
        <taxon>Oxalobacteraceae</taxon>
        <taxon>Telluria group</taxon>
        <taxon>Massilia</taxon>
    </lineage>
</organism>
<dbReference type="Gene3D" id="3.40.50.2300">
    <property type="match status" value="1"/>
</dbReference>
<feature type="domain" description="EAL" evidence="3">
    <location>
        <begin position="146"/>
        <end position="399"/>
    </location>
</feature>
<dbReference type="Proteomes" id="UP000278085">
    <property type="component" value="Unassembled WGS sequence"/>
</dbReference>
<dbReference type="SMART" id="SM00448">
    <property type="entry name" value="REC"/>
    <property type="match status" value="1"/>
</dbReference>
<evidence type="ECO:0000313" key="5">
    <source>
        <dbReference type="Proteomes" id="UP000278085"/>
    </source>
</evidence>
<sequence length="410" mass="43051">MSAPAPSPTGLRVLVVDDDALHRALMLALLRQLGVARPLAAGDGAAGLAVLADSPEAPDLVIVDLKMPDMDGMAFLRRAGAQGAYRFVLSSAFDGGVLACAMQGARAHGLDVAGVLPKPVEPARLASLLAAATRATPPPAAAPAGARWSRATLARALGAGQFEPYFQPQCALSGGACRQVEILARWRHPRLGVIGPEHFIDLMEEEGLLDGLTEHVLGKALAWCARWDGAGIALRLSLNVSPRSMQRHDFADRLLALARTYGIAAQRITLELTETALPEHAADLLDSVVRLRMHGVELAIDDFGIGYSSLQRIAALPVTEIKIDRSFVSAAGASDKGLLILCSITELASSLGLRVVAEGIETEADADLVRALGCTIGQGYHLAHPMAGPALAPWYRQRAGLRGAPGLGVK</sequence>
<keyword evidence="1" id="KW-0597">Phosphoprotein</keyword>
<dbReference type="GO" id="GO:0071111">
    <property type="term" value="F:cyclic-guanylate-specific phosphodiesterase activity"/>
    <property type="evidence" value="ECO:0007669"/>
    <property type="project" value="InterPro"/>
</dbReference>
<dbReference type="SMART" id="SM00052">
    <property type="entry name" value="EAL"/>
    <property type="match status" value="1"/>
</dbReference>
<proteinExistence type="predicted"/>
<reference evidence="4 5" key="1">
    <citation type="submission" date="2018-12" db="EMBL/GenBank/DDBJ databases">
        <authorList>
            <person name="Yang E."/>
        </authorList>
    </citation>
    <scope>NUCLEOTIDE SEQUENCE [LARGE SCALE GENOMIC DNA]</scope>
    <source>
        <strain evidence="4 5">SOD</strain>
    </source>
</reference>